<keyword evidence="2" id="KW-1185">Reference proteome</keyword>
<name>A0AAD5RVF1_9PEZI</name>
<comment type="caution">
    <text evidence="1">The sequence shown here is derived from an EMBL/GenBank/DDBJ whole genome shotgun (WGS) entry which is preliminary data.</text>
</comment>
<proteinExistence type="predicted"/>
<dbReference type="EMBL" id="JAKWBI020000069">
    <property type="protein sequence ID" value="KAJ2903843.1"/>
    <property type="molecule type" value="Genomic_DNA"/>
</dbReference>
<dbReference type="AlphaFoldDB" id="A0AAD5RVF1"/>
<accession>A0AAD5RVF1</accession>
<evidence type="ECO:0000313" key="1">
    <source>
        <dbReference type="EMBL" id="KAJ2903843.1"/>
    </source>
</evidence>
<organism evidence="1 2">
    <name type="scientific">Zalerion maritima</name>
    <dbReference type="NCBI Taxonomy" id="339359"/>
    <lineage>
        <taxon>Eukaryota</taxon>
        <taxon>Fungi</taxon>
        <taxon>Dikarya</taxon>
        <taxon>Ascomycota</taxon>
        <taxon>Pezizomycotina</taxon>
        <taxon>Sordariomycetes</taxon>
        <taxon>Lulworthiomycetidae</taxon>
        <taxon>Lulworthiales</taxon>
        <taxon>Lulworthiaceae</taxon>
        <taxon>Zalerion</taxon>
    </lineage>
</organism>
<protein>
    <submittedName>
        <fullName evidence="1">Uncharacterized protein</fullName>
    </submittedName>
</protein>
<sequence length="101" mass="11031">MEASQIIVLVPDDAESLLTWMNGEQGMDLGNVISAELPRTPSGDDEDGASFVDFRSVEQAILSHTWGASDGSFQWGADSWVCYAHDTSSILSQVHRQQAEM</sequence>
<reference evidence="1" key="1">
    <citation type="submission" date="2022-07" db="EMBL/GenBank/DDBJ databases">
        <title>Draft genome sequence of Zalerion maritima ATCC 34329, a (micro)plastics degrading marine fungus.</title>
        <authorList>
            <person name="Paco A."/>
            <person name="Goncalves M.F.M."/>
            <person name="Rocha-Santos T.A.P."/>
            <person name="Alves A."/>
        </authorList>
    </citation>
    <scope>NUCLEOTIDE SEQUENCE</scope>
    <source>
        <strain evidence="1">ATCC 34329</strain>
    </source>
</reference>
<gene>
    <name evidence="1" type="ORF">MKZ38_009226</name>
</gene>
<evidence type="ECO:0000313" key="2">
    <source>
        <dbReference type="Proteomes" id="UP001201980"/>
    </source>
</evidence>
<dbReference type="Proteomes" id="UP001201980">
    <property type="component" value="Unassembled WGS sequence"/>
</dbReference>